<dbReference type="EMBL" id="JAQZAO010000002">
    <property type="protein sequence ID" value="MDD7965035.1"/>
    <property type="molecule type" value="Genomic_DNA"/>
</dbReference>
<evidence type="ECO:0000256" key="1">
    <source>
        <dbReference type="SAM" id="MobiDB-lite"/>
    </source>
</evidence>
<proteinExistence type="predicted"/>
<dbReference type="RefSeq" id="WP_274199557.1">
    <property type="nucleotide sequence ID" value="NZ_JAQZAO010000002.1"/>
</dbReference>
<dbReference type="Proteomes" id="UP001300763">
    <property type="component" value="Unassembled WGS sequence"/>
</dbReference>
<protein>
    <submittedName>
        <fullName evidence="2">Alpha/beta fold hydrolase</fullName>
    </submittedName>
</protein>
<sequence>MTLAHVTSADGTRLAVETLGAGPPLVLTTGALQDRASVRLLAETLADRATVHLWDRRGRGDSGGAPDPSVDAGGPDGEDLVAAEVADLAAVVAHAGGTPAHYGHSAGAVLVLEAVMRGVPAARVVAHEPPWGGGDDDAAPRRALADAVLSALREGRHDDAAAAFLDGFPAAAPAPVARLRTTPFWARTVALAPSLPCDVALVARGPVPVTRLAGLAVPLLALDGGASPAWVRTGVDAVAAAVPSAERRTLPDQAHVVLPAVLAPVLAEFLLA</sequence>
<dbReference type="GO" id="GO:0016787">
    <property type="term" value="F:hydrolase activity"/>
    <property type="evidence" value="ECO:0007669"/>
    <property type="project" value="UniProtKB-KW"/>
</dbReference>
<feature type="region of interest" description="Disordered" evidence="1">
    <location>
        <begin position="56"/>
        <end position="78"/>
    </location>
</feature>
<evidence type="ECO:0000313" key="2">
    <source>
        <dbReference type="EMBL" id="MDD7965035.1"/>
    </source>
</evidence>
<keyword evidence="2" id="KW-0378">Hydrolase</keyword>
<gene>
    <name evidence="2" type="ORF">PGB27_06680</name>
</gene>
<name>A0ABT5SQB7_9PSEU</name>
<evidence type="ECO:0000313" key="3">
    <source>
        <dbReference type="Proteomes" id="UP001300763"/>
    </source>
</evidence>
<reference evidence="2 3" key="1">
    <citation type="submission" date="2023-02" db="EMBL/GenBank/DDBJ databases">
        <title>Genome sequencing required for Actinomycetospora new species description.</title>
        <authorList>
            <person name="Saimee Y."/>
            <person name="Duangmal K."/>
        </authorList>
    </citation>
    <scope>NUCLEOTIDE SEQUENCE [LARGE SCALE GENOMIC DNA]</scope>
    <source>
        <strain evidence="2 3">DW7H6</strain>
    </source>
</reference>
<dbReference type="SUPFAM" id="SSF53474">
    <property type="entry name" value="alpha/beta-Hydrolases"/>
    <property type="match status" value="1"/>
</dbReference>
<comment type="caution">
    <text evidence="2">The sequence shown here is derived from an EMBL/GenBank/DDBJ whole genome shotgun (WGS) entry which is preliminary data.</text>
</comment>
<dbReference type="InterPro" id="IPR029058">
    <property type="entry name" value="AB_hydrolase_fold"/>
</dbReference>
<organism evidence="2 3">
    <name type="scientific">Actinomycetospora lemnae</name>
    <dbReference type="NCBI Taxonomy" id="3019891"/>
    <lineage>
        <taxon>Bacteria</taxon>
        <taxon>Bacillati</taxon>
        <taxon>Actinomycetota</taxon>
        <taxon>Actinomycetes</taxon>
        <taxon>Pseudonocardiales</taxon>
        <taxon>Pseudonocardiaceae</taxon>
        <taxon>Actinomycetospora</taxon>
    </lineage>
</organism>
<accession>A0ABT5SQB7</accession>
<dbReference type="Gene3D" id="3.40.50.1820">
    <property type="entry name" value="alpha/beta hydrolase"/>
    <property type="match status" value="1"/>
</dbReference>
<keyword evidence="3" id="KW-1185">Reference proteome</keyword>